<evidence type="ECO:0000259" key="3">
    <source>
        <dbReference type="PROSITE" id="PS51736"/>
    </source>
</evidence>
<dbReference type="Proteomes" id="UP001596270">
    <property type="component" value="Unassembled WGS sequence"/>
</dbReference>
<dbReference type="PROSITE" id="PS51736">
    <property type="entry name" value="RECOMBINASES_3"/>
    <property type="match status" value="1"/>
</dbReference>
<reference evidence="5" key="1">
    <citation type="journal article" date="2019" name="Int. J. Syst. Evol. Microbiol.">
        <title>The Global Catalogue of Microorganisms (GCM) 10K type strain sequencing project: providing services to taxonomists for standard genome sequencing and annotation.</title>
        <authorList>
            <consortium name="The Broad Institute Genomics Platform"/>
            <consortium name="The Broad Institute Genome Sequencing Center for Infectious Disease"/>
            <person name="Wu L."/>
            <person name="Ma J."/>
        </authorList>
    </citation>
    <scope>NUCLEOTIDE SEQUENCE [LARGE SCALE GENOMIC DNA]</scope>
    <source>
        <strain evidence="5">CCUG 39402</strain>
    </source>
</reference>
<evidence type="ECO:0000313" key="5">
    <source>
        <dbReference type="Proteomes" id="UP001596270"/>
    </source>
</evidence>
<dbReference type="PANTHER" id="PTHR30461">
    <property type="entry name" value="DNA-INVERTASE FROM LAMBDOID PROPHAGE"/>
    <property type="match status" value="1"/>
</dbReference>
<dbReference type="PANTHER" id="PTHR30461:SF2">
    <property type="entry name" value="SERINE RECOMBINASE PINE-RELATED"/>
    <property type="match status" value="1"/>
</dbReference>
<dbReference type="EMBL" id="JBHSRS010000060">
    <property type="protein sequence ID" value="MFC6282043.1"/>
    <property type="molecule type" value="Genomic_DNA"/>
</dbReference>
<keyword evidence="2" id="KW-0233">DNA recombination</keyword>
<dbReference type="CDD" id="cd00338">
    <property type="entry name" value="Ser_Recombinase"/>
    <property type="match status" value="1"/>
</dbReference>
<sequence length="146" mass="16444">MTKQTFCGYFRVSQQRQAESGLGLEAQETAVGGYLNGRGTLVERFTETESGRKGGKDRPELMRALAYCKRFGSALVVGKLDRLSRDVRFFLEVLDDYKVDIRFAEFPDINPKSDEGRMVLIGMANFAEFEGRRIGSRTKAGLDPFQ</sequence>
<organism evidence="4 5">
    <name type="scientific">Polaromonas aquatica</name>
    <dbReference type="NCBI Taxonomy" id="332657"/>
    <lineage>
        <taxon>Bacteria</taxon>
        <taxon>Pseudomonadati</taxon>
        <taxon>Pseudomonadota</taxon>
        <taxon>Betaproteobacteria</taxon>
        <taxon>Burkholderiales</taxon>
        <taxon>Comamonadaceae</taxon>
        <taxon>Polaromonas</taxon>
    </lineage>
</organism>
<dbReference type="SMART" id="SM00857">
    <property type="entry name" value="Resolvase"/>
    <property type="match status" value="1"/>
</dbReference>
<accession>A0ABW1TYT1</accession>
<dbReference type="SUPFAM" id="SSF53041">
    <property type="entry name" value="Resolvase-like"/>
    <property type="match status" value="1"/>
</dbReference>
<proteinExistence type="predicted"/>
<feature type="domain" description="Resolvase/invertase-type recombinase catalytic" evidence="3">
    <location>
        <begin position="5"/>
        <end position="146"/>
    </location>
</feature>
<comment type="caution">
    <text evidence="4">The sequence shown here is derived from an EMBL/GenBank/DDBJ whole genome shotgun (WGS) entry which is preliminary data.</text>
</comment>
<name>A0ABW1TYT1_9BURK</name>
<keyword evidence="1" id="KW-0238">DNA-binding</keyword>
<evidence type="ECO:0000313" key="4">
    <source>
        <dbReference type="EMBL" id="MFC6282043.1"/>
    </source>
</evidence>
<evidence type="ECO:0000256" key="2">
    <source>
        <dbReference type="ARBA" id="ARBA00023172"/>
    </source>
</evidence>
<protein>
    <submittedName>
        <fullName evidence="4">Recombinase family protein</fullName>
    </submittedName>
</protein>
<keyword evidence="5" id="KW-1185">Reference proteome</keyword>
<dbReference type="Pfam" id="PF00239">
    <property type="entry name" value="Resolvase"/>
    <property type="match status" value="1"/>
</dbReference>
<dbReference type="Gene3D" id="3.40.50.1390">
    <property type="entry name" value="Resolvase, N-terminal catalytic domain"/>
    <property type="match status" value="1"/>
</dbReference>
<gene>
    <name evidence="4" type="ORF">ACFQND_12475</name>
</gene>
<dbReference type="InterPro" id="IPR050639">
    <property type="entry name" value="SSR_resolvase"/>
</dbReference>
<dbReference type="InterPro" id="IPR036162">
    <property type="entry name" value="Resolvase-like_N_sf"/>
</dbReference>
<evidence type="ECO:0000256" key="1">
    <source>
        <dbReference type="ARBA" id="ARBA00023125"/>
    </source>
</evidence>
<dbReference type="InterPro" id="IPR006119">
    <property type="entry name" value="Resolv_N"/>
</dbReference>
<dbReference type="RefSeq" id="WP_377413689.1">
    <property type="nucleotide sequence ID" value="NZ_JBHSRS010000060.1"/>
</dbReference>